<evidence type="ECO:0000256" key="5">
    <source>
        <dbReference type="ARBA" id="ARBA00022741"/>
    </source>
</evidence>
<evidence type="ECO:0000313" key="11">
    <source>
        <dbReference type="Proteomes" id="UP001549257"/>
    </source>
</evidence>
<comment type="pathway">
    <text evidence="1">Carbohydrate acid metabolism.</text>
</comment>
<reference evidence="10 11" key="1">
    <citation type="submission" date="2024-06" db="EMBL/GenBank/DDBJ databases">
        <title>Sorghum-associated microbial communities from plants grown in Nebraska, USA.</title>
        <authorList>
            <person name="Schachtman D."/>
        </authorList>
    </citation>
    <scope>NUCLEOTIDE SEQUENCE [LARGE SCALE GENOMIC DNA]</scope>
    <source>
        <strain evidence="10 11">2857</strain>
    </source>
</reference>
<dbReference type="EC" id="2.7.1.12" evidence="3 9"/>
<dbReference type="RefSeq" id="WP_354024550.1">
    <property type="nucleotide sequence ID" value="NZ_JBEPSJ010000002.1"/>
</dbReference>
<comment type="catalytic activity">
    <reaction evidence="8 9">
        <text>D-gluconate + ATP = 6-phospho-D-gluconate + ADP + H(+)</text>
        <dbReference type="Rhea" id="RHEA:19433"/>
        <dbReference type="ChEBI" id="CHEBI:15378"/>
        <dbReference type="ChEBI" id="CHEBI:18391"/>
        <dbReference type="ChEBI" id="CHEBI:30616"/>
        <dbReference type="ChEBI" id="CHEBI:58759"/>
        <dbReference type="ChEBI" id="CHEBI:456216"/>
        <dbReference type="EC" id="2.7.1.12"/>
    </reaction>
</comment>
<dbReference type="PANTHER" id="PTHR43442:SF3">
    <property type="entry name" value="GLUCONOKINASE-RELATED"/>
    <property type="match status" value="1"/>
</dbReference>
<dbReference type="PANTHER" id="PTHR43442">
    <property type="entry name" value="GLUCONOKINASE-RELATED"/>
    <property type="match status" value="1"/>
</dbReference>
<comment type="caution">
    <text evidence="10">The sequence shown here is derived from an EMBL/GenBank/DDBJ whole genome shotgun (WGS) entry which is preliminary data.</text>
</comment>
<evidence type="ECO:0000256" key="8">
    <source>
        <dbReference type="ARBA" id="ARBA00048090"/>
    </source>
</evidence>
<dbReference type="Pfam" id="PF01202">
    <property type="entry name" value="SKI"/>
    <property type="match status" value="1"/>
</dbReference>
<dbReference type="InterPro" id="IPR027417">
    <property type="entry name" value="P-loop_NTPase"/>
</dbReference>
<sequence>MSTTIPPIVVMGVQGAGKSTIGTLLAGRLGVAFVDGDRLHSPENVATMAAGNALTDEARVPWLNSVGHVLAENGDTGIVVACSALKRSYRDLLREHAPDLFVVYPEGSIELISARIGARQHEFMPAGLLRSQFDTLEPLQADELGVAVDIALSPDEIIDAVVAMLDTKAERHAH</sequence>
<dbReference type="InterPro" id="IPR006001">
    <property type="entry name" value="Therm_gnt_kin"/>
</dbReference>
<evidence type="ECO:0000256" key="2">
    <source>
        <dbReference type="ARBA" id="ARBA00008420"/>
    </source>
</evidence>
<comment type="similarity">
    <text evidence="2 9">Belongs to the gluconokinase GntK/GntV family.</text>
</comment>
<keyword evidence="7 9" id="KW-0067">ATP-binding</keyword>
<keyword evidence="6 9" id="KW-0418">Kinase</keyword>
<dbReference type="Proteomes" id="UP001549257">
    <property type="component" value="Unassembled WGS sequence"/>
</dbReference>
<keyword evidence="4 9" id="KW-0808">Transferase</keyword>
<dbReference type="SUPFAM" id="SSF52540">
    <property type="entry name" value="P-loop containing nucleoside triphosphate hydrolases"/>
    <property type="match status" value="1"/>
</dbReference>
<evidence type="ECO:0000256" key="7">
    <source>
        <dbReference type="ARBA" id="ARBA00022840"/>
    </source>
</evidence>
<gene>
    <name evidence="10" type="ORF">ABIE21_001867</name>
</gene>
<evidence type="ECO:0000313" key="10">
    <source>
        <dbReference type="EMBL" id="MET4582357.1"/>
    </source>
</evidence>
<dbReference type="InterPro" id="IPR031322">
    <property type="entry name" value="Shikimate/glucono_kinase"/>
</dbReference>
<dbReference type="GO" id="GO:0046316">
    <property type="term" value="F:gluconokinase activity"/>
    <property type="evidence" value="ECO:0007669"/>
    <property type="project" value="UniProtKB-EC"/>
</dbReference>
<dbReference type="EMBL" id="JBEPSJ010000002">
    <property type="protein sequence ID" value="MET4582357.1"/>
    <property type="molecule type" value="Genomic_DNA"/>
</dbReference>
<evidence type="ECO:0000256" key="6">
    <source>
        <dbReference type="ARBA" id="ARBA00022777"/>
    </source>
</evidence>
<accession>A0ABV2QPA7</accession>
<evidence type="ECO:0000256" key="3">
    <source>
        <dbReference type="ARBA" id="ARBA00012054"/>
    </source>
</evidence>
<evidence type="ECO:0000256" key="1">
    <source>
        <dbReference type="ARBA" id="ARBA00004761"/>
    </source>
</evidence>
<evidence type="ECO:0000256" key="9">
    <source>
        <dbReference type="RuleBase" id="RU363066"/>
    </source>
</evidence>
<dbReference type="NCBIfam" id="TIGR01313">
    <property type="entry name" value="therm_gnt_kin"/>
    <property type="match status" value="1"/>
</dbReference>
<proteinExistence type="inferred from homology"/>
<organism evidence="10 11">
    <name type="scientific">Conyzicola nivalis</name>
    <dbReference type="NCBI Taxonomy" id="1477021"/>
    <lineage>
        <taxon>Bacteria</taxon>
        <taxon>Bacillati</taxon>
        <taxon>Actinomycetota</taxon>
        <taxon>Actinomycetes</taxon>
        <taxon>Micrococcales</taxon>
        <taxon>Microbacteriaceae</taxon>
        <taxon>Conyzicola</taxon>
    </lineage>
</organism>
<evidence type="ECO:0000256" key="4">
    <source>
        <dbReference type="ARBA" id="ARBA00022679"/>
    </source>
</evidence>
<dbReference type="CDD" id="cd02021">
    <property type="entry name" value="GntK"/>
    <property type="match status" value="1"/>
</dbReference>
<keyword evidence="11" id="KW-1185">Reference proteome</keyword>
<dbReference type="Gene3D" id="3.40.50.300">
    <property type="entry name" value="P-loop containing nucleotide triphosphate hydrolases"/>
    <property type="match status" value="1"/>
</dbReference>
<protein>
    <recommendedName>
        <fullName evidence="3 9">Gluconokinase</fullName>
        <ecNumber evidence="3 9">2.7.1.12</ecNumber>
    </recommendedName>
</protein>
<keyword evidence="5 9" id="KW-0547">Nucleotide-binding</keyword>
<name>A0ABV2QPA7_9MICO</name>